<protein>
    <submittedName>
        <fullName evidence="1">Uncharacterized protein</fullName>
    </submittedName>
</protein>
<dbReference type="EMBL" id="JASBWV010000012">
    <property type="protein sequence ID" value="KAJ9123616.1"/>
    <property type="molecule type" value="Genomic_DNA"/>
</dbReference>
<sequence>MRLVSPSITNIALGFGLINFGILVYVGAPVPPEPILSIIGIVIVNIILFAYTPAVLSCAGDRSSAPDSEAQSDISPATASSRALRLADHKRLQNIVWVRYFLVCETYLTIMVRLAFKDGQYIAKHSDWYYIGGFWGIVLILFASIIGQWRS</sequence>
<gene>
    <name evidence="1" type="ORF">QFC24_003832</name>
</gene>
<evidence type="ECO:0000313" key="1">
    <source>
        <dbReference type="EMBL" id="KAJ9123616.1"/>
    </source>
</evidence>
<keyword evidence="2" id="KW-1185">Reference proteome</keyword>
<reference evidence="1" key="1">
    <citation type="submission" date="2023-04" db="EMBL/GenBank/DDBJ databases">
        <title>Draft Genome sequencing of Naganishia species isolated from polar environments using Oxford Nanopore Technology.</title>
        <authorList>
            <person name="Leo P."/>
            <person name="Venkateswaran K."/>
        </authorList>
    </citation>
    <scope>NUCLEOTIDE SEQUENCE</scope>
    <source>
        <strain evidence="1">DBVPG 5303</strain>
    </source>
</reference>
<comment type="caution">
    <text evidence="1">The sequence shown here is derived from an EMBL/GenBank/DDBJ whole genome shotgun (WGS) entry which is preliminary data.</text>
</comment>
<name>A0ACC2XJQ3_9TREE</name>
<evidence type="ECO:0000313" key="2">
    <source>
        <dbReference type="Proteomes" id="UP001234202"/>
    </source>
</evidence>
<proteinExistence type="predicted"/>
<dbReference type="Proteomes" id="UP001234202">
    <property type="component" value="Unassembled WGS sequence"/>
</dbReference>
<organism evidence="1 2">
    <name type="scientific">Naganishia onofrii</name>
    <dbReference type="NCBI Taxonomy" id="1851511"/>
    <lineage>
        <taxon>Eukaryota</taxon>
        <taxon>Fungi</taxon>
        <taxon>Dikarya</taxon>
        <taxon>Basidiomycota</taxon>
        <taxon>Agaricomycotina</taxon>
        <taxon>Tremellomycetes</taxon>
        <taxon>Filobasidiales</taxon>
        <taxon>Filobasidiaceae</taxon>
        <taxon>Naganishia</taxon>
    </lineage>
</organism>
<accession>A0ACC2XJQ3</accession>